<name>A0A061D5S9_BABBI</name>
<dbReference type="Gene3D" id="1.25.10.10">
    <property type="entry name" value="Leucine-rich Repeat Variant"/>
    <property type="match status" value="1"/>
</dbReference>
<dbReference type="VEuPathDB" id="PiroplasmaDB:BBBOND_0205200"/>
<evidence type="ECO:0000313" key="3">
    <source>
        <dbReference type="Proteomes" id="UP000033188"/>
    </source>
</evidence>
<accession>A0A061D5S9</accession>
<dbReference type="OMA" id="HCAMSAL"/>
<evidence type="ECO:0000259" key="1">
    <source>
        <dbReference type="PROSITE" id="PS51396"/>
    </source>
</evidence>
<organism evidence="2 3">
    <name type="scientific">Babesia bigemina</name>
    <dbReference type="NCBI Taxonomy" id="5866"/>
    <lineage>
        <taxon>Eukaryota</taxon>
        <taxon>Sar</taxon>
        <taxon>Alveolata</taxon>
        <taxon>Apicomplexa</taxon>
        <taxon>Aconoidasida</taxon>
        <taxon>Piroplasmida</taxon>
        <taxon>Babesiidae</taxon>
        <taxon>Babesia</taxon>
    </lineage>
</organism>
<dbReference type="AlphaFoldDB" id="A0A061D5S9"/>
<sequence length="203" mass="22337">MIQWPLLERVPVFDFLKVLTASTSCDRLFNGRNSGFTIYSCLCSSIDEGGNSIPLLTVALQVMANLFHLTVPRTILLNHIDTTLRAIYHGSKYRIKMVQQAHSACIQNLIIASGERLRKWSQKIVGFVHCAMSALCGLGTDESWVGGVTLRYCCSLETLISLDVTAVGYVRESGVLKCIRDAVPPLVNHSVDVALARLSQVVN</sequence>
<gene>
    <name evidence="2" type="ORF">BBBOND_0205200</name>
</gene>
<proteinExistence type="predicted"/>
<reference evidence="3" key="1">
    <citation type="submission" date="2014-06" db="EMBL/GenBank/DDBJ databases">
        <authorList>
            <person name="Aslett M."/>
            <person name="De Silva N."/>
        </authorList>
    </citation>
    <scope>NUCLEOTIDE SEQUENCE [LARGE SCALE GENOMIC DNA]</scope>
    <source>
        <strain evidence="3">Bond</strain>
    </source>
</reference>
<protein>
    <recommendedName>
        <fullName evidence="1">PUL domain-containing protein</fullName>
    </recommendedName>
</protein>
<dbReference type="InterPro" id="IPR013535">
    <property type="entry name" value="PUL_dom"/>
</dbReference>
<dbReference type="InterPro" id="IPR011989">
    <property type="entry name" value="ARM-like"/>
</dbReference>
<dbReference type="PROSITE" id="PS51396">
    <property type="entry name" value="PUL"/>
    <property type="match status" value="1"/>
</dbReference>
<dbReference type="GeneID" id="24563903"/>
<evidence type="ECO:0000313" key="2">
    <source>
        <dbReference type="EMBL" id="CDR95362.1"/>
    </source>
</evidence>
<dbReference type="KEGG" id="bbig:BBBOND_0205200"/>
<keyword evidence="3" id="KW-1185">Reference proteome</keyword>
<dbReference type="Pfam" id="PF08324">
    <property type="entry name" value="PUL"/>
    <property type="match status" value="1"/>
</dbReference>
<feature type="domain" description="PUL" evidence="1">
    <location>
        <begin position="1"/>
        <end position="203"/>
    </location>
</feature>
<dbReference type="EMBL" id="LK391708">
    <property type="protein sequence ID" value="CDR95362.1"/>
    <property type="molecule type" value="Genomic_DNA"/>
</dbReference>
<dbReference type="RefSeq" id="XP_012767548.1">
    <property type="nucleotide sequence ID" value="XM_012912094.1"/>
</dbReference>
<dbReference type="Proteomes" id="UP000033188">
    <property type="component" value="Chromosome 2"/>
</dbReference>